<feature type="transmembrane region" description="Helical" evidence="6">
    <location>
        <begin position="368"/>
        <end position="387"/>
    </location>
</feature>
<evidence type="ECO:0000256" key="5">
    <source>
        <dbReference type="SAM" id="MobiDB-lite"/>
    </source>
</evidence>
<dbReference type="STRING" id="1810919.A0A3D8QN45"/>
<protein>
    <recommendedName>
        <fullName evidence="7">Major facilitator superfamily (MFS) profile domain-containing protein</fullName>
    </recommendedName>
</protein>
<feature type="transmembrane region" description="Helical" evidence="6">
    <location>
        <begin position="302"/>
        <end position="324"/>
    </location>
</feature>
<name>A0A3D8QN45_9EURO</name>
<reference evidence="8 9" key="1">
    <citation type="journal article" date="2018" name="IMA Fungus">
        <title>IMA Genome-F 9: Draft genome sequence of Annulohypoxylon stygium, Aspergillus mulundensis, Berkeleyomyces basicola (syn. Thielaviopsis basicola), Ceratocystis smalleyi, two Cercospora beticola strains, Coleophoma cylindrospora, Fusarium fracticaudum, Phialophora cf. hyalina, and Morchella septimelata.</title>
        <authorList>
            <person name="Wingfield B.D."/>
            <person name="Bills G.F."/>
            <person name="Dong Y."/>
            <person name="Huang W."/>
            <person name="Nel W.J."/>
            <person name="Swalarsk-Parry B.S."/>
            <person name="Vaghefi N."/>
            <person name="Wilken P.M."/>
            <person name="An Z."/>
            <person name="de Beer Z.W."/>
            <person name="De Vos L."/>
            <person name="Chen L."/>
            <person name="Duong T.A."/>
            <person name="Gao Y."/>
            <person name="Hammerbacher A."/>
            <person name="Kikkert J.R."/>
            <person name="Li Y."/>
            <person name="Li H."/>
            <person name="Li K."/>
            <person name="Li Q."/>
            <person name="Liu X."/>
            <person name="Ma X."/>
            <person name="Naidoo K."/>
            <person name="Pethybridge S.J."/>
            <person name="Sun J."/>
            <person name="Steenkamp E.T."/>
            <person name="van der Nest M.A."/>
            <person name="van Wyk S."/>
            <person name="Wingfield M.J."/>
            <person name="Xiong C."/>
            <person name="Yue Q."/>
            <person name="Zhang X."/>
        </authorList>
    </citation>
    <scope>NUCLEOTIDE SEQUENCE [LARGE SCALE GENOMIC DNA]</scope>
    <source>
        <strain evidence="8 9">DSM 5745</strain>
    </source>
</reference>
<dbReference type="InterPro" id="IPR011701">
    <property type="entry name" value="MFS"/>
</dbReference>
<feature type="transmembrane region" description="Helical" evidence="6">
    <location>
        <begin position="192"/>
        <end position="210"/>
    </location>
</feature>
<feature type="transmembrane region" description="Helical" evidence="6">
    <location>
        <begin position="103"/>
        <end position="122"/>
    </location>
</feature>
<feature type="transmembrane region" description="Helical" evidence="6">
    <location>
        <begin position="336"/>
        <end position="356"/>
    </location>
</feature>
<keyword evidence="9" id="KW-1185">Reference proteome</keyword>
<feature type="transmembrane region" description="Helical" evidence="6">
    <location>
        <begin position="34"/>
        <end position="61"/>
    </location>
</feature>
<dbReference type="PANTHER" id="PTHR42718:SF10">
    <property type="entry name" value="TRANSPORTER, PUTATIVE (AFU_ORTHOLOGUE AFUA_8G06760)-RELATED"/>
    <property type="match status" value="1"/>
</dbReference>
<feature type="compositionally biased region" description="Polar residues" evidence="5">
    <location>
        <begin position="1"/>
        <end position="11"/>
    </location>
</feature>
<feature type="transmembrane region" description="Helical" evidence="6">
    <location>
        <begin position="471"/>
        <end position="491"/>
    </location>
</feature>
<dbReference type="SUPFAM" id="SSF103473">
    <property type="entry name" value="MFS general substrate transporter"/>
    <property type="match status" value="1"/>
</dbReference>
<dbReference type="Pfam" id="PF07690">
    <property type="entry name" value="MFS_1"/>
    <property type="match status" value="1"/>
</dbReference>
<dbReference type="PROSITE" id="PS50850">
    <property type="entry name" value="MFS"/>
    <property type="match status" value="1"/>
</dbReference>
<keyword evidence="2 6" id="KW-0812">Transmembrane</keyword>
<dbReference type="GeneID" id="38120698"/>
<dbReference type="AlphaFoldDB" id="A0A3D8QN45"/>
<feature type="region of interest" description="Disordered" evidence="5">
    <location>
        <begin position="1"/>
        <end position="21"/>
    </location>
</feature>
<evidence type="ECO:0000256" key="6">
    <source>
        <dbReference type="SAM" id="Phobius"/>
    </source>
</evidence>
<dbReference type="EMBL" id="PVWQ01000015">
    <property type="protein sequence ID" value="RDW63217.1"/>
    <property type="molecule type" value="Genomic_DNA"/>
</dbReference>
<feature type="transmembrane region" description="Helical" evidence="6">
    <location>
        <begin position="161"/>
        <end position="180"/>
    </location>
</feature>
<comment type="caution">
    <text evidence="8">The sequence shown here is derived from an EMBL/GenBank/DDBJ whole genome shotgun (WGS) entry which is preliminary data.</text>
</comment>
<dbReference type="OrthoDB" id="2130629at2759"/>
<sequence>MSQTQETTVQETMHHGHEMVSIPQQPKPLSRAQAVTAVIALSGVSFLNTTGSGILTVALPVMSTSLSLPTNLLLWPAAVYALAAGCTLLTFGSLADVVGDRRIWLTGSTLFAVFTLACGLARTGTQLIVFRTLLGIAVAMCLPCAVSLMTRTFPPGRSRNLGFAAMGVGQPLGYSIGLILGGIFADSIGWRYGYYISAIINVLLSILAFWSLPAEVTKTEPLVKGLKRIDWVGALMIGVSLALLSFVLAQITESYHNLGETYIIVLFAISIILLPTFVLWVGWQEKHGRPALIPNSLWRNTIFSATCVIVFFAWAVLNALQYFTSLYFQEVQHHSAFSSSLMFLPMVVAGAITNVFTGYTVDKVQVGVLVFSSALVSTASPILMALVNPSWGYWRGPFVAMLLSPVHSDVLFTVSNLIISRAYPGQNQALAGAVFNSVSQVGNSVGLAVSAAIAASVTEHSENDTLKGFQAAYWLMFAAMGVVCVVSYFGLRDGGYVGKKNE</sequence>
<keyword evidence="3 6" id="KW-1133">Transmembrane helix</keyword>
<dbReference type="GO" id="GO:0022857">
    <property type="term" value="F:transmembrane transporter activity"/>
    <property type="evidence" value="ECO:0007669"/>
    <property type="project" value="InterPro"/>
</dbReference>
<dbReference type="PANTHER" id="PTHR42718">
    <property type="entry name" value="MAJOR FACILITATOR SUPERFAMILY MULTIDRUG TRANSPORTER MFSC"/>
    <property type="match status" value="1"/>
</dbReference>
<proteinExistence type="predicted"/>
<organism evidence="8 9">
    <name type="scientific">Aspergillus mulundensis</name>
    <dbReference type="NCBI Taxonomy" id="1810919"/>
    <lineage>
        <taxon>Eukaryota</taxon>
        <taxon>Fungi</taxon>
        <taxon>Dikarya</taxon>
        <taxon>Ascomycota</taxon>
        <taxon>Pezizomycotina</taxon>
        <taxon>Eurotiomycetes</taxon>
        <taxon>Eurotiomycetidae</taxon>
        <taxon>Eurotiales</taxon>
        <taxon>Aspergillaceae</taxon>
        <taxon>Aspergillus</taxon>
        <taxon>Aspergillus subgen. Nidulantes</taxon>
    </lineage>
</organism>
<feature type="transmembrane region" description="Helical" evidence="6">
    <location>
        <begin position="261"/>
        <end position="281"/>
    </location>
</feature>
<comment type="subcellular location">
    <subcellularLocation>
        <location evidence="1">Membrane</location>
        <topology evidence="1">Multi-pass membrane protein</topology>
    </subcellularLocation>
</comment>
<dbReference type="GO" id="GO:0016020">
    <property type="term" value="C:membrane"/>
    <property type="evidence" value="ECO:0007669"/>
    <property type="project" value="UniProtKB-SubCell"/>
</dbReference>
<evidence type="ECO:0000313" key="9">
    <source>
        <dbReference type="Proteomes" id="UP000256690"/>
    </source>
</evidence>
<evidence type="ECO:0000256" key="2">
    <source>
        <dbReference type="ARBA" id="ARBA00022692"/>
    </source>
</evidence>
<accession>A0A3D8QN45</accession>
<evidence type="ECO:0000256" key="3">
    <source>
        <dbReference type="ARBA" id="ARBA00022989"/>
    </source>
</evidence>
<evidence type="ECO:0000256" key="4">
    <source>
        <dbReference type="ARBA" id="ARBA00023136"/>
    </source>
</evidence>
<dbReference type="InterPro" id="IPR020846">
    <property type="entry name" value="MFS_dom"/>
</dbReference>
<dbReference type="InterPro" id="IPR036259">
    <property type="entry name" value="MFS_trans_sf"/>
</dbReference>
<evidence type="ECO:0000313" key="8">
    <source>
        <dbReference type="EMBL" id="RDW63217.1"/>
    </source>
</evidence>
<dbReference type="Proteomes" id="UP000256690">
    <property type="component" value="Unassembled WGS sequence"/>
</dbReference>
<feature type="transmembrane region" description="Helical" evidence="6">
    <location>
        <begin position="231"/>
        <end position="249"/>
    </location>
</feature>
<dbReference type="RefSeq" id="XP_026599406.1">
    <property type="nucleotide sequence ID" value="XM_026752344.1"/>
</dbReference>
<dbReference type="Gene3D" id="1.20.1250.20">
    <property type="entry name" value="MFS general substrate transporter like domains"/>
    <property type="match status" value="2"/>
</dbReference>
<feature type="domain" description="Major facilitator superfamily (MFS) profile" evidence="7">
    <location>
        <begin position="37"/>
        <end position="496"/>
    </location>
</feature>
<evidence type="ECO:0000259" key="7">
    <source>
        <dbReference type="PROSITE" id="PS50850"/>
    </source>
</evidence>
<feature type="transmembrane region" description="Helical" evidence="6">
    <location>
        <begin position="73"/>
        <end position="91"/>
    </location>
</feature>
<gene>
    <name evidence="8" type="ORF">DSM5745_10328</name>
</gene>
<evidence type="ECO:0000256" key="1">
    <source>
        <dbReference type="ARBA" id="ARBA00004141"/>
    </source>
</evidence>
<feature type="transmembrane region" description="Helical" evidence="6">
    <location>
        <begin position="128"/>
        <end position="149"/>
    </location>
</feature>
<keyword evidence="4 6" id="KW-0472">Membrane</keyword>